<keyword evidence="1" id="KW-0472">Membrane</keyword>
<name>A0ABS5Z4D5_9ACTN</name>
<organism evidence="2 3">
    <name type="scientific">Paractinoplanes bogorensis</name>
    <dbReference type="NCBI Taxonomy" id="1610840"/>
    <lineage>
        <taxon>Bacteria</taxon>
        <taxon>Bacillati</taxon>
        <taxon>Actinomycetota</taxon>
        <taxon>Actinomycetes</taxon>
        <taxon>Micromonosporales</taxon>
        <taxon>Micromonosporaceae</taxon>
        <taxon>Paractinoplanes</taxon>
    </lineage>
</organism>
<proteinExistence type="predicted"/>
<comment type="caution">
    <text evidence="2">The sequence shown here is derived from an EMBL/GenBank/DDBJ whole genome shotgun (WGS) entry which is preliminary data.</text>
</comment>
<keyword evidence="1" id="KW-1133">Transmembrane helix</keyword>
<evidence type="ECO:0000313" key="2">
    <source>
        <dbReference type="EMBL" id="MBU2670535.1"/>
    </source>
</evidence>
<evidence type="ECO:0000313" key="3">
    <source>
        <dbReference type="Proteomes" id="UP001519654"/>
    </source>
</evidence>
<dbReference type="RefSeq" id="WP_215795771.1">
    <property type="nucleotide sequence ID" value="NZ_JAHKKG010000021.1"/>
</dbReference>
<gene>
    <name evidence="2" type="ORF">KOI35_44250</name>
</gene>
<dbReference type="EMBL" id="JAHKKG010000021">
    <property type="protein sequence ID" value="MBU2670535.1"/>
    <property type="molecule type" value="Genomic_DNA"/>
</dbReference>
<sequence>MTLSRRTGWLLLAAAAAIALGGSIAARRRARPAGAEPASVSPPAGGPVRGADPSRSLVKMAIGAGIVVVLAILTVIVTRPSNRNATPTAAVAAIPYPSESGGGLPSRPPMSLADCQLTLAVNLNATDGMICGYETAGWDRVYDEPSADPNDPRYAGAALPVGMNTDGRICVAGSERPVLDTVRPTLSASFTPVPGLRYIKSTFQITGVYGRTAEDQLLPGDTLDPLKATLEFFRHGDLEHGESYRWRVRGTPPTIGAAGWSPWCEFTIPEKTPDDLGLDDNRTYSATLTAAEWKQVLAAYNVTEGNAAGKAAIGAAIKDGTAPVTLKGSDWVDLVNFLAWTASENRDQATWRLADLVSSAVGGPDPVTMGHERV</sequence>
<accession>A0ABS5Z4D5</accession>
<evidence type="ECO:0000256" key="1">
    <source>
        <dbReference type="SAM" id="Phobius"/>
    </source>
</evidence>
<feature type="transmembrane region" description="Helical" evidence="1">
    <location>
        <begin position="57"/>
        <end position="77"/>
    </location>
</feature>
<dbReference type="Proteomes" id="UP001519654">
    <property type="component" value="Unassembled WGS sequence"/>
</dbReference>
<keyword evidence="1" id="KW-0812">Transmembrane</keyword>
<protein>
    <submittedName>
        <fullName evidence="2">Uncharacterized protein</fullName>
    </submittedName>
</protein>
<reference evidence="2 3" key="1">
    <citation type="submission" date="2021-06" db="EMBL/GenBank/DDBJ databases">
        <title>Actinoplanes lichenicola sp. nov., and Actinoplanes ovalisporus sp. nov., isolated from lichen in Thailand.</title>
        <authorList>
            <person name="Saeng-In P."/>
            <person name="Kanchanasin P."/>
            <person name="Yuki M."/>
            <person name="Kudo T."/>
            <person name="Ohkuma M."/>
            <person name="Phongsopitanun W."/>
            <person name="Tanasupawat S."/>
        </authorList>
    </citation>
    <scope>NUCLEOTIDE SEQUENCE [LARGE SCALE GENOMIC DNA]</scope>
    <source>
        <strain evidence="2 3">NBRC 110975</strain>
    </source>
</reference>
<keyword evidence="3" id="KW-1185">Reference proteome</keyword>